<evidence type="ECO:0000256" key="3">
    <source>
        <dbReference type="SAM" id="MobiDB-lite"/>
    </source>
</evidence>
<sequence length="741" mass="81650">MASSVLSYFSGPEELEDQDHARGLLRELKSLYDSRLLADVVIGVQQGGDGATPLLGDHHHHHDGPPLLDHHSDGSPLDDHRDRSPLLDHHRDGSPLLDHHRDGPPLLPDDHHHHCDGSSPPVGTTSKGDPVERLFRCNRNVLAAASPYFRSMFTGGLNESSCTTTTTRSRVVLIRGVDAESMAAIIDYCYTGRVTLTEGNVQRVYAAADLLQLDYVRRVCAGFMARRLDLSNCVAVLHFADAFANPDLKEKARAFIARNFNHLFGGDQLCDLDLAHVQEILGLDSLDVDCERKVCAAALRWVEANAPMETDEALRVLRCVRWRLLDREACLEGLAAGPVAAKYLAHFVNRSEEEEDPKAETPKRRLGASAKEMLLFFGLPSERITCCDPYSLDLYFMAPPPLTSDLSGGGGGDYKRSAAATESLVACAAPDDDGGGGDHCLYLASHRSRRFWLYDPLRNSWQELARRPLARVRSMGMGYLDGHVYVLGGRSAATDARLREVECYSVRRDQWTLVAPLPHAPGGSGGRTRVVPLRGHLYAVSRRRVLCYDPRRDRWRHCGSPPPPPAQLHGACAYRDRVVCVGVGACDTPVVRAYSPARGEWQRLGDVPAADCRALGYQVVQHGGRLLLLTQTPLPPPQHQQQRQHSNNSNRYRTLVHEYEPARDAWRDVAAVHVCAPGPVCVAARLYPPCLGAARGAAMEREEEEEEEEDDSGSSADWDLDGLTDAESDSASSSSFSDENW</sequence>
<feature type="compositionally biased region" description="Basic and acidic residues" evidence="3">
    <location>
        <begin position="68"/>
        <end position="116"/>
    </location>
</feature>
<dbReference type="SMART" id="SM00225">
    <property type="entry name" value="BTB"/>
    <property type="match status" value="1"/>
</dbReference>
<evidence type="ECO:0000313" key="6">
    <source>
        <dbReference type="Proteomes" id="UP001174136"/>
    </source>
</evidence>
<evidence type="ECO:0000256" key="2">
    <source>
        <dbReference type="ARBA" id="ARBA00022737"/>
    </source>
</evidence>
<dbReference type="Gene3D" id="2.120.10.80">
    <property type="entry name" value="Kelch-type beta propeller"/>
    <property type="match status" value="1"/>
</dbReference>
<evidence type="ECO:0000313" key="5">
    <source>
        <dbReference type="EMBL" id="KAK0137665.1"/>
    </source>
</evidence>
<dbReference type="Pfam" id="PF00651">
    <property type="entry name" value="BTB"/>
    <property type="match status" value="1"/>
</dbReference>
<feature type="domain" description="BTB" evidence="4">
    <location>
        <begin position="133"/>
        <end position="198"/>
    </location>
</feature>
<dbReference type="SUPFAM" id="SSF117281">
    <property type="entry name" value="Kelch motif"/>
    <property type="match status" value="1"/>
</dbReference>
<feature type="region of interest" description="Disordered" evidence="3">
    <location>
        <begin position="51"/>
        <end position="130"/>
    </location>
</feature>
<dbReference type="Pfam" id="PF01344">
    <property type="entry name" value="Kelch_1"/>
    <property type="match status" value="1"/>
</dbReference>
<comment type="caution">
    <text evidence="5">The sequence shown here is derived from an EMBL/GenBank/DDBJ whole genome shotgun (WGS) entry which is preliminary data.</text>
</comment>
<dbReference type="InterPro" id="IPR006652">
    <property type="entry name" value="Kelch_1"/>
</dbReference>
<dbReference type="InterPro" id="IPR015915">
    <property type="entry name" value="Kelch-typ_b-propeller"/>
</dbReference>
<proteinExistence type="predicted"/>
<dbReference type="Gene3D" id="3.30.710.10">
    <property type="entry name" value="Potassium Channel Kv1.1, Chain A"/>
    <property type="match status" value="1"/>
</dbReference>
<dbReference type="SMART" id="SM00875">
    <property type="entry name" value="BACK"/>
    <property type="match status" value="1"/>
</dbReference>
<dbReference type="Proteomes" id="UP001174136">
    <property type="component" value="Unassembled WGS sequence"/>
</dbReference>
<dbReference type="PANTHER" id="PTHR24412:SF23">
    <property type="entry name" value="KELCH REPEAT AND BTB DOMAIN-CONTAINING PROTEIN 7"/>
    <property type="match status" value="1"/>
</dbReference>
<evidence type="ECO:0000259" key="4">
    <source>
        <dbReference type="PROSITE" id="PS50097"/>
    </source>
</evidence>
<dbReference type="InterPro" id="IPR000210">
    <property type="entry name" value="BTB/POZ_dom"/>
</dbReference>
<evidence type="ECO:0000256" key="1">
    <source>
        <dbReference type="ARBA" id="ARBA00022441"/>
    </source>
</evidence>
<dbReference type="AlphaFoldDB" id="A0AA47MCK6"/>
<feature type="compositionally biased region" description="Low complexity" evidence="3">
    <location>
        <begin position="729"/>
        <end position="741"/>
    </location>
</feature>
<dbReference type="PANTHER" id="PTHR24412">
    <property type="entry name" value="KELCH PROTEIN"/>
    <property type="match status" value="1"/>
</dbReference>
<dbReference type="SUPFAM" id="SSF54695">
    <property type="entry name" value="POZ domain"/>
    <property type="match status" value="1"/>
</dbReference>
<dbReference type="InterPro" id="IPR011705">
    <property type="entry name" value="BACK"/>
</dbReference>
<dbReference type="Pfam" id="PF07707">
    <property type="entry name" value="BACK"/>
    <property type="match status" value="1"/>
</dbReference>
<dbReference type="SMART" id="SM00612">
    <property type="entry name" value="Kelch"/>
    <property type="match status" value="2"/>
</dbReference>
<feature type="region of interest" description="Disordered" evidence="3">
    <location>
        <begin position="631"/>
        <end position="651"/>
    </location>
</feature>
<dbReference type="PROSITE" id="PS50097">
    <property type="entry name" value="BTB"/>
    <property type="match status" value="1"/>
</dbReference>
<name>A0AA47MCK6_MERPO</name>
<dbReference type="InterPro" id="IPR011333">
    <property type="entry name" value="SKP1/BTB/POZ_sf"/>
</dbReference>
<keyword evidence="2" id="KW-0677">Repeat</keyword>
<dbReference type="Gene3D" id="1.25.40.420">
    <property type="match status" value="1"/>
</dbReference>
<dbReference type="EMBL" id="JAOPHQ010004858">
    <property type="protein sequence ID" value="KAK0137665.1"/>
    <property type="molecule type" value="Genomic_DNA"/>
</dbReference>
<reference evidence="5" key="1">
    <citation type="journal article" date="2023" name="Front. Mar. Sci.">
        <title>A new Merluccius polli reference genome to investigate the effects of global change in West African waters.</title>
        <authorList>
            <person name="Mateo J.L."/>
            <person name="Blanco-Fernandez C."/>
            <person name="Garcia-Vazquez E."/>
            <person name="Machado-Schiaffino G."/>
        </authorList>
    </citation>
    <scope>NUCLEOTIDE SEQUENCE</scope>
    <source>
        <strain evidence="5">C29</strain>
        <tissue evidence="5">Fin</tissue>
    </source>
</reference>
<feature type="region of interest" description="Disordered" evidence="3">
    <location>
        <begin position="695"/>
        <end position="741"/>
    </location>
</feature>
<gene>
    <name evidence="5" type="primary">KBTBD7</name>
    <name evidence="5" type="ORF">N1851_026122</name>
</gene>
<accession>A0AA47MCK6</accession>
<protein>
    <submittedName>
        <fullName evidence="5">Kelch repeat and BTB domain-containing protein 7</fullName>
    </submittedName>
</protein>
<keyword evidence="1" id="KW-0880">Kelch repeat</keyword>
<organism evidence="5 6">
    <name type="scientific">Merluccius polli</name>
    <name type="common">Benguela hake</name>
    <name type="synonym">Merluccius cadenati</name>
    <dbReference type="NCBI Taxonomy" id="89951"/>
    <lineage>
        <taxon>Eukaryota</taxon>
        <taxon>Metazoa</taxon>
        <taxon>Chordata</taxon>
        <taxon>Craniata</taxon>
        <taxon>Vertebrata</taxon>
        <taxon>Euteleostomi</taxon>
        <taxon>Actinopterygii</taxon>
        <taxon>Neopterygii</taxon>
        <taxon>Teleostei</taxon>
        <taxon>Neoteleostei</taxon>
        <taxon>Acanthomorphata</taxon>
        <taxon>Zeiogadaria</taxon>
        <taxon>Gadariae</taxon>
        <taxon>Gadiformes</taxon>
        <taxon>Gadoidei</taxon>
        <taxon>Merlucciidae</taxon>
        <taxon>Merluccius</taxon>
    </lineage>
</organism>
<keyword evidence="6" id="KW-1185">Reference proteome</keyword>
<feature type="compositionally biased region" description="Acidic residues" evidence="3">
    <location>
        <begin position="701"/>
        <end position="728"/>
    </location>
</feature>